<comment type="similarity">
    <text evidence="4">Belongs to the metallo-dependent hydrolases superfamily. Allantoinase family.</text>
</comment>
<keyword evidence="9" id="KW-0862">Zinc</keyword>
<organism evidence="11 12">
    <name type="scientific">Mycoemilia scoparia</name>
    <dbReference type="NCBI Taxonomy" id="417184"/>
    <lineage>
        <taxon>Eukaryota</taxon>
        <taxon>Fungi</taxon>
        <taxon>Fungi incertae sedis</taxon>
        <taxon>Zoopagomycota</taxon>
        <taxon>Kickxellomycotina</taxon>
        <taxon>Kickxellomycetes</taxon>
        <taxon>Kickxellales</taxon>
        <taxon>Kickxellaceae</taxon>
        <taxon>Mycoemilia</taxon>
    </lineage>
</organism>
<evidence type="ECO:0000256" key="9">
    <source>
        <dbReference type="ARBA" id="ARBA00022833"/>
    </source>
</evidence>
<dbReference type="NCBIfam" id="TIGR03178">
    <property type="entry name" value="allantoinase"/>
    <property type="match status" value="1"/>
</dbReference>
<evidence type="ECO:0000313" key="12">
    <source>
        <dbReference type="Proteomes" id="UP001150538"/>
    </source>
</evidence>
<dbReference type="InterPro" id="IPR002195">
    <property type="entry name" value="Dihydroorotase_CS"/>
</dbReference>
<evidence type="ECO:0000256" key="8">
    <source>
        <dbReference type="ARBA" id="ARBA00022801"/>
    </source>
</evidence>
<dbReference type="InterPro" id="IPR050138">
    <property type="entry name" value="DHOase/Allantoinase_Hydrolase"/>
</dbReference>
<dbReference type="GO" id="GO:0000256">
    <property type="term" value="P:allantoin catabolic process"/>
    <property type="evidence" value="ECO:0007669"/>
    <property type="project" value="InterPro"/>
</dbReference>
<dbReference type="InterPro" id="IPR006680">
    <property type="entry name" value="Amidohydro-rel"/>
</dbReference>
<evidence type="ECO:0000256" key="7">
    <source>
        <dbReference type="ARBA" id="ARBA00022723"/>
    </source>
</evidence>
<sequence length="488" mass="53536">MSSSATTIITSKRVMLSSEQAEPLPYTIHVNNETGKIVQIDQGYAPEKANIDSGNELIMPGIVDAHVHINQPGRTQWEGVVTASHAAAAGGVTTIIDMPLNCIPSTITTDALRLKEESFRDGMWVDVGTWGGVVPGNHPHLVPMLEAGARGFKCFLCDSGVEEFPPVNEAELRKAMTELKKKNGVLLFHAEMELPTPPPPSKSNSTDYQSFLDSRPAKMEETAIELVIRMCREFAPYVPCHIVHLSAASALPLIREAKKEGLPLTVETCFHYLTINSESIPEKATEYKCCPPIRDNENREKLWEGVLDGSIDFVVSDHSPCTPDLKLHPCCGGHGVKDGEEGDFLKAWGGIASVGIGLPLIWTEGQKRGLKLQDIIRLLSEKTAEHARLTHRKGKLAVGMDADMTVWSPEESIVITKDKIHFRNKLTPYAERNCQGLVLKTIVRGNVVYDAELQDKATGSTDACFSAQPLGQWISDPFQNGIKSQSRL</sequence>
<dbReference type="GO" id="GO:0005737">
    <property type="term" value="C:cytoplasm"/>
    <property type="evidence" value="ECO:0007669"/>
    <property type="project" value="TreeGrafter"/>
</dbReference>
<dbReference type="Gene3D" id="3.20.20.140">
    <property type="entry name" value="Metal-dependent hydrolases"/>
    <property type="match status" value="1"/>
</dbReference>
<protein>
    <recommendedName>
        <fullName evidence="6">allantoinase</fullName>
        <ecNumber evidence="6">3.5.2.5</ecNumber>
    </recommendedName>
</protein>
<comment type="pathway">
    <text evidence="3">Nitrogen metabolism; (S)-allantoin degradation; allantoate from (S)-allantoin: step 1/1.</text>
</comment>
<dbReference type="InterPro" id="IPR032466">
    <property type="entry name" value="Metal_Hydrolase"/>
</dbReference>
<evidence type="ECO:0000256" key="2">
    <source>
        <dbReference type="ARBA" id="ARBA00001947"/>
    </source>
</evidence>
<dbReference type="GO" id="GO:0008270">
    <property type="term" value="F:zinc ion binding"/>
    <property type="evidence" value="ECO:0007669"/>
    <property type="project" value="InterPro"/>
</dbReference>
<dbReference type="InterPro" id="IPR011059">
    <property type="entry name" value="Metal-dep_hydrolase_composite"/>
</dbReference>
<dbReference type="EC" id="3.5.2.5" evidence="6"/>
<evidence type="ECO:0000256" key="4">
    <source>
        <dbReference type="ARBA" id="ARBA00010368"/>
    </source>
</evidence>
<dbReference type="OrthoDB" id="1924787at2759"/>
<dbReference type="PROSITE" id="PS00482">
    <property type="entry name" value="DIHYDROOROTASE_1"/>
    <property type="match status" value="1"/>
</dbReference>
<evidence type="ECO:0000256" key="1">
    <source>
        <dbReference type="ARBA" id="ARBA00001756"/>
    </source>
</evidence>
<dbReference type="FunFam" id="3.20.20.140:FF:000032">
    <property type="entry name" value="Allantoinase Dal1"/>
    <property type="match status" value="1"/>
</dbReference>
<evidence type="ECO:0000313" key="11">
    <source>
        <dbReference type="EMBL" id="KAJ1921566.1"/>
    </source>
</evidence>
<dbReference type="PANTHER" id="PTHR43668:SF2">
    <property type="entry name" value="ALLANTOINASE"/>
    <property type="match status" value="1"/>
</dbReference>
<dbReference type="InterPro" id="IPR018228">
    <property type="entry name" value="DNase_TatD-rel_CS"/>
</dbReference>
<reference evidence="11" key="1">
    <citation type="submission" date="2022-07" db="EMBL/GenBank/DDBJ databases">
        <title>Phylogenomic reconstructions and comparative analyses of Kickxellomycotina fungi.</title>
        <authorList>
            <person name="Reynolds N.K."/>
            <person name="Stajich J.E."/>
            <person name="Barry K."/>
            <person name="Grigoriev I.V."/>
            <person name="Crous P."/>
            <person name="Smith M.E."/>
        </authorList>
    </citation>
    <scope>NUCLEOTIDE SEQUENCE</scope>
    <source>
        <strain evidence="11">NBRC 100468</strain>
    </source>
</reference>
<comment type="cofactor">
    <cofactor evidence="2">
        <name>Zn(2+)</name>
        <dbReference type="ChEBI" id="CHEBI:29105"/>
    </cofactor>
</comment>
<dbReference type="GO" id="GO:0006145">
    <property type="term" value="P:purine nucleobase catabolic process"/>
    <property type="evidence" value="ECO:0007669"/>
    <property type="project" value="TreeGrafter"/>
</dbReference>
<accession>A0A9W8A2K2</accession>
<dbReference type="PROSITE" id="PS01137">
    <property type="entry name" value="TATD_1"/>
    <property type="match status" value="1"/>
</dbReference>
<evidence type="ECO:0000256" key="5">
    <source>
        <dbReference type="ARBA" id="ARBA00011881"/>
    </source>
</evidence>
<dbReference type="InterPro" id="IPR017593">
    <property type="entry name" value="Allantoinase"/>
</dbReference>
<comment type="caution">
    <text evidence="11">The sequence shown here is derived from an EMBL/GenBank/DDBJ whole genome shotgun (WGS) entry which is preliminary data.</text>
</comment>
<dbReference type="AlphaFoldDB" id="A0A9W8A2K2"/>
<dbReference type="GO" id="GO:0050897">
    <property type="term" value="F:cobalt ion binding"/>
    <property type="evidence" value="ECO:0007669"/>
    <property type="project" value="InterPro"/>
</dbReference>
<dbReference type="SUPFAM" id="SSF51338">
    <property type="entry name" value="Composite domain of metallo-dependent hydrolases"/>
    <property type="match status" value="1"/>
</dbReference>
<keyword evidence="12" id="KW-1185">Reference proteome</keyword>
<name>A0A9W8A2K2_9FUNG</name>
<proteinExistence type="inferred from homology"/>
<dbReference type="Pfam" id="PF01979">
    <property type="entry name" value="Amidohydro_1"/>
    <property type="match status" value="1"/>
</dbReference>
<dbReference type="EMBL" id="JANBPU010000004">
    <property type="protein sequence ID" value="KAJ1921566.1"/>
    <property type="molecule type" value="Genomic_DNA"/>
</dbReference>
<keyword evidence="8 11" id="KW-0378">Hydrolase</keyword>
<evidence type="ECO:0000256" key="6">
    <source>
        <dbReference type="ARBA" id="ARBA00012863"/>
    </source>
</evidence>
<comment type="catalytic activity">
    <reaction evidence="1">
        <text>(S)-allantoin + H2O = allantoate + H(+)</text>
        <dbReference type="Rhea" id="RHEA:17029"/>
        <dbReference type="ChEBI" id="CHEBI:15377"/>
        <dbReference type="ChEBI" id="CHEBI:15378"/>
        <dbReference type="ChEBI" id="CHEBI:15678"/>
        <dbReference type="ChEBI" id="CHEBI:17536"/>
        <dbReference type="EC" id="3.5.2.5"/>
    </reaction>
</comment>
<dbReference type="SUPFAM" id="SSF51556">
    <property type="entry name" value="Metallo-dependent hydrolases"/>
    <property type="match status" value="1"/>
</dbReference>
<dbReference type="Proteomes" id="UP001150538">
    <property type="component" value="Unassembled WGS sequence"/>
</dbReference>
<gene>
    <name evidence="11" type="primary">DAL1</name>
    <name evidence="11" type="ORF">H4219_000603</name>
</gene>
<evidence type="ECO:0000259" key="10">
    <source>
        <dbReference type="Pfam" id="PF01979"/>
    </source>
</evidence>
<dbReference type="GO" id="GO:0004038">
    <property type="term" value="F:allantoinase activity"/>
    <property type="evidence" value="ECO:0007669"/>
    <property type="project" value="UniProtKB-EC"/>
</dbReference>
<comment type="subunit">
    <text evidence="5">Homotetramer.</text>
</comment>
<evidence type="ECO:0000256" key="3">
    <source>
        <dbReference type="ARBA" id="ARBA00004968"/>
    </source>
</evidence>
<feature type="domain" description="Amidohydrolase-related" evidence="10">
    <location>
        <begin position="58"/>
        <end position="448"/>
    </location>
</feature>
<dbReference type="PANTHER" id="PTHR43668">
    <property type="entry name" value="ALLANTOINASE"/>
    <property type="match status" value="1"/>
</dbReference>
<keyword evidence="7" id="KW-0479">Metal-binding</keyword>